<proteinExistence type="predicted"/>
<sequence length="105" mass="12028">MRMNEDTGAQKEGENVCPVWVVIHGGYQMLDEDLQGSRNEIPILENRIATPLACVWCHLSSTSCPEHAGKYRCLWHSFPHGFLEYVHRFSAWYNPLLTYSMVVSA</sequence>
<dbReference type="AlphaFoldDB" id="A0A2D4M9R5"/>
<name>A0A2D4M9R5_9SAUR</name>
<accession>A0A2D4M9R5</accession>
<reference evidence="1" key="1">
    <citation type="submission" date="2017-07" db="EMBL/GenBank/DDBJ databases">
        <authorList>
            <person name="Mikheyev A."/>
            <person name="Grau M."/>
        </authorList>
    </citation>
    <scope>NUCLEOTIDE SEQUENCE</scope>
    <source>
        <tissue evidence="1">Venom_gland</tissue>
    </source>
</reference>
<dbReference type="EMBL" id="IACM01090912">
    <property type="protein sequence ID" value="LAB30125.1"/>
    <property type="molecule type" value="Transcribed_RNA"/>
</dbReference>
<reference evidence="1" key="2">
    <citation type="submission" date="2017-11" db="EMBL/GenBank/DDBJ databases">
        <title>Coralsnake Venomics: Analyses of Venom Gland Transcriptomes and Proteomes of Six Brazilian Taxa.</title>
        <authorList>
            <person name="Aird S.D."/>
            <person name="Jorge da Silva N."/>
            <person name="Qiu L."/>
            <person name="Villar-Briones A."/>
            <person name="Aparecida-Saddi V."/>
            <person name="Campos-Telles M.P."/>
            <person name="Grau M."/>
            <person name="Mikheyev A.S."/>
        </authorList>
    </citation>
    <scope>NUCLEOTIDE SEQUENCE</scope>
    <source>
        <tissue evidence="1">Venom_gland</tissue>
    </source>
</reference>
<evidence type="ECO:0000313" key="1">
    <source>
        <dbReference type="EMBL" id="LAB30125.1"/>
    </source>
</evidence>
<protein>
    <submittedName>
        <fullName evidence="1">Uncharacterized protein</fullName>
    </submittedName>
</protein>
<organism evidence="1">
    <name type="scientific">Micrurus spixii</name>
    <name type="common">Amazon coral snake</name>
    <dbReference type="NCBI Taxonomy" id="129469"/>
    <lineage>
        <taxon>Eukaryota</taxon>
        <taxon>Metazoa</taxon>
        <taxon>Chordata</taxon>
        <taxon>Craniata</taxon>
        <taxon>Vertebrata</taxon>
        <taxon>Euteleostomi</taxon>
        <taxon>Lepidosauria</taxon>
        <taxon>Squamata</taxon>
        <taxon>Bifurcata</taxon>
        <taxon>Unidentata</taxon>
        <taxon>Episquamata</taxon>
        <taxon>Toxicofera</taxon>
        <taxon>Serpentes</taxon>
        <taxon>Colubroidea</taxon>
        <taxon>Elapidae</taxon>
        <taxon>Elapinae</taxon>
        <taxon>Micrurus</taxon>
    </lineage>
</organism>